<feature type="transmembrane region" description="Helical" evidence="5">
    <location>
        <begin position="205"/>
        <end position="229"/>
    </location>
</feature>
<proteinExistence type="predicted"/>
<evidence type="ECO:0000256" key="2">
    <source>
        <dbReference type="ARBA" id="ARBA00022692"/>
    </source>
</evidence>
<dbReference type="GO" id="GO:0016020">
    <property type="term" value="C:membrane"/>
    <property type="evidence" value="ECO:0007669"/>
    <property type="project" value="UniProtKB-SubCell"/>
</dbReference>
<dbReference type="HOGENOM" id="CLU_870113_0_0_1"/>
<keyword evidence="2 5" id="KW-0812">Transmembrane</keyword>
<dbReference type="AlphaFoldDB" id="K3WYQ1"/>
<comment type="subcellular location">
    <subcellularLocation>
        <location evidence="1">Membrane</location>
        <topology evidence="1">Multi-pass membrane protein</topology>
    </subcellularLocation>
</comment>
<dbReference type="InterPro" id="IPR049452">
    <property type="entry name" value="Anoctamin_TM"/>
</dbReference>
<dbReference type="Pfam" id="PF04547">
    <property type="entry name" value="Anoctamin"/>
    <property type="match status" value="1"/>
</dbReference>
<dbReference type="eggNOG" id="KOG2514">
    <property type="taxonomic scope" value="Eukaryota"/>
</dbReference>
<evidence type="ECO:0000313" key="8">
    <source>
        <dbReference type="Proteomes" id="UP000019132"/>
    </source>
</evidence>
<sequence length="320" mass="37262">MIAATINVLQITIMTKIYGVVSIFLNDQENHRTDIEYENSLIIKTVIFQFVNNYSALFYVAFIKDNLEGCTISCMYELEYTVAIVYCSRLFIGNMTEVAIPRFWVYVNQYRLIGKLTGAADPEVEARKSSAEKELFMAQYDWRGTFDDYTEMVLQFGYTTMFVVSFPFAPLLSYLNNYFEIRLDAYRLLFESRRPRPYNVRDIGYWYDVLQAMASISICTNGGVVVFTGNYFNEVSVAMRVWYFTLFTASMFFFKYVLEVSINDVPASVEAQRKRGEFLIRKCLYHVPDEDSFRPVIDGDDPEHQSDGLHIHDEDVDFES</sequence>
<dbReference type="OMA" id="EGCTISC"/>
<dbReference type="VEuPathDB" id="FungiDB:PYU1_G010080"/>
<feature type="domain" description="Anoctamin transmembrane" evidence="6">
    <location>
        <begin position="2"/>
        <end position="275"/>
    </location>
</feature>
<keyword evidence="8" id="KW-1185">Reference proteome</keyword>
<keyword evidence="4 5" id="KW-0472">Membrane</keyword>
<keyword evidence="3 5" id="KW-1133">Transmembrane helix</keyword>
<dbReference type="GO" id="GO:0005254">
    <property type="term" value="F:chloride channel activity"/>
    <property type="evidence" value="ECO:0007669"/>
    <property type="project" value="TreeGrafter"/>
</dbReference>
<dbReference type="EMBL" id="GL376623">
    <property type="status" value="NOT_ANNOTATED_CDS"/>
    <property type="molecule type" value="Genomic_DNA"/>
</dbReference>
<dbReference type="InParanoid" id="K3WYQ1"/>
<evidence type="ECO:0000259" key="6">
    <source>
        <dbReference type="Pfam" id="PF04547"/>
    </source>
</evidence>
<name>K3WYQ1_GLOUD</name>
<reference evidence="8" key="1">
    <citation type="journal article" date="2010" name="Genome Biol.">
        <title>Genome sequence of the necrotrophic plant pathogen Pythium ultimum reveals original pathogenicity mechanisms and effector repertoire.</title>
        <authorList>
            <person name="Levesque C.A."/>
            <person name="Brouwer H."/>
            <person name="Cano L."/>
            <person name="Hamilton J.P."/>
            <person name="Holt C."/>
            <person name="Huitema E."/>
            <person name="Raffaele S."/>
            <person name="Robideau G.P."/>
            <person name="Thines M."/>
            <person name="Win J."/>
            <person name="Zerillo M.M."/>
            <person name="Beakes G.W."/>
            <person name="Boore J.L."/>
            <person name="Busam D."/>
            <person name="Dumas B."/>
            <person name="Ferriera S."/>
            <person name="Fuerstenberg S.I."/>
            <person name="Gachon C.M."/>
            <person name="Gaulin E."/>
            <person name="Govers F."/>
            <person name="Grenville-Briggs L."/>
            <person name="Horner N."/>
            <person name="Hostetler J."/>
            <person name="Jiang R.H."/>
            <person name="Johnson J."/>
            <person name="Krajaejun T."/>
            <person name="Lin H."/>
            <person name="Meijer H.J."/>
            <person name="Moore B."/>
            <person name="Morris P."/>
            <person name="Phuntmart V."/>
            <person name="Puiu D."/>
            <person name="Shetty J."/>
            <person name="Stajich J.E."/>
            <person name="Tripathy S."/>
            <person name="Wawra S."/>
            <person name="van West P."/>
            <person name="Whitty B.R."/>
            <person name="Coutinho P.M."/>
            <person name="Henrissat B."/>
            <person name="Martin F."/>
            <person name="Thomas P.D."/>
            <person name="Tyler B.M."/>
            <person name="De Vries R.P."/>
            <person name="Kamoun S."/>
            <person name="Yandell M."/>
            <person name="Tisserat N."/>
            <person name="Buell C.R."/>
        </authorList>
    </citation>
    <scope>NUCLEOTIDE SEQUENCE</scope>
    <source>
        <strain evidence="8">DAOM:BR144</strain>
    </source>
</reference>
<dbReference type="PANTHER" id="PTHR12308">
    <property type="entry name" value="ANOCTAMIN"/>
    <property type="match status" value="1"/>
</dbReference>
<reference evidence="8" key="2">
    <citation type="submission" date="2010-04" db="EMBL/GenBank/DDBJ databases">
        <authorList>
            <person name="Buell R."/>
            <person name="Hamilton J."/>
            <person name="Hostetler J."/>
        </authorList>
    </citation>
    <scope>NUCLEOTIDE SEQUENCE [LARGE SCALE GENOMIC DNA]</scope>
    <source>
        <strain evidence="8">DAOM:BR144</strain>
    </source>
</reference>
<dbReference type="EnsemblProtists" id="PYU1_T010100">
    <property type="protein sequence ID" value="PYU1_T010100"/>
    <property type="gene ID" value="PYU1_G010080"/>
</dbReference>
<dbReference type="InterPro" id="IPR007632">
    <property type="entry name" value="Anoctamin"/>
</dbReference>
<dbReference type="PANTHER" id="PTHR12308:SF73">
    <property type="entry name" value="ANOCTAMIN"/>
    <property type="match status" value="1"/>
</dbReference>
<protein>
    <recommendedName>
        <fullName evidence="6">Anoctamin transmembrane domain-containing protein</fullName>
    </recommendedName>
</protein>
<evidence type="ECO:0000256" key="3">
    <source>
        <dbReference type="ARBA" id="ARBA00022989"/>
    </source>
</evidence>
<dbReference type="Proteomes" id="UP000019132">
    <property type="component" value="Unassembled WGS sequence"/>
</dbReference>
<feature type="transmembrane region" description="Helical" evidence="5">
    <location>
        <begin position="153"/>
        <end position="175"/>
    </location>
</feature>
<evidence type="ECO:0000256" key="4">
    <source>
        <dbReference type="ARBA" id="ARBA00023136"/>
    </source>
</evidence>
<evidence type="ECO:0000256" key="1">
    <source>
        <dbReference type="ARBA" id="ARBA00004141"/>
    </source>
</evidence>
<feature type="transmembrane region" description="Helical" evidence="5">
    <location>
        <begin position="241"/>
        <end position="258"/>
    </location>
</feature>
<evidence type="ECO:0000313" key="7">
    <source>
        <dbReference type="EnsemblProtists" id="PYU1_T010100"/>
    </source>
</evidence>
<organism evidence="7 8">
    <name type="scientific">Globisporangium ultimum (strain ATCC 200006 / CBS 805.95 / DAOM BR144)</name>
    <name type="common">Pythium ultimum</name>
    <dbReference type="NCBI Taxonomy" id="431595"/>
    <lineage>
        <taxon>Eukaryota</taxon>
        <taxon>Sar</taxon>
        <taxon>Stramenopiles</taxon>
        <taxon>Oomycota</taxon>
        <taxon>Peronosporomycetes</taxon>
        <taxon>Pythiales</taxon>
        <taxon>Pythiaceae</taxon>
        <taxon>Globisporangium</taxon>
    </lineage>
</organism>
<reference evidence="7" key="3">
    <citation type="submission" date="2015-02" db="UniProtKB">
        <authorList>
            <consortium name="EnsemblProtists"/>
        </authorList>
    </citation>
    <scope>IDENTIFICATION</scope>
    <source>
        <strain evidence="7">DAOM BR144</strain>
    </source>
</reference>
<evidence type="ECO:0000256" key="5">
    <source>
        <dbReference type="SAM" id="Phobius"/>
    </source>
</evidence>
<accession>K3WYQ1</accession>